<dbReference type="InterPro" id="IPR056906">
    <property type="entry name" value="ORF2/G2P_dom"/>
</dbReference>
<reference evidence="2" key="2">
    <citation type="submission" date="2015-07" db="EMBL/GenBank/DDBJ databases">
        <title>Plasmids, circular viruses and viroids from rat gut.</title>
        <authorList>
            <person name="Jorgensen T.J."/>
            <person name="Hansen M.A."/>
            <person name="Xu Z."/>
            <person name="Tabak M.A."/>
            <person name="Sorensen S.J."/>
            <person name="Hansen L.H."/>
        </authorList>
    </citation>
    <scope>NUCLEOTIDE SEQUENCE</scope>
    <source>
        <strain evidence="2">RGFK1184</strain>
    </source>
</reference>
<organism evidence="2">
    <name type="scientific">uncultured prokaryote</name>
    <dbReference type="NCBI Taxonomy" id="198431"/>
    <lineage>
        <taxon>unclassified sequences</taxon>
        <taxon>environmental samples</taxon>
    </lineage>
</organism>
<proteinExistence type="predicted"/>
<accession>A0A0H5Q412</accession>
<dbReference type="Pfam" id="PF23343">
    <property type="entry name" value="REP_ORF2-G2P"/>
    <property type="match status" value="1"/>
</dbReference>
<evidence type="ECO:0000259" key="1">
    <source>
        <dbReference type="Pfam" id="PF23343"/>
    </source>
</evidence>
<protein>
    <recommendedName>
        <fullName evidence="1">Replication-associated protein ORF2/G2P domain-containing protein</fullName>
    </recommendedName>
</protein>
<reference evidence="2" key="1">
    <citation type="submission" date="2015-06" db="EMBL/GenBank/DDBJ databases">
        <authorList>
            <person name="Joergensen T."/>
        </authorList>
    </citation>
    <scope>NUCLEOTIDE SEQUENCE</scope>
    <source>
        <strain evidence="2">RGFK1184</strain>
    </source>
</reference>
<dbReference type="AlphaFoldDB" id="A0A0H5Q412"/>
<evidence type="ECO:0000313" key="2">
    <source>
        <dbReference type="EMBL" id="CRY96633.1"/>
    </source>
</evidence>
<dbReference type="EMBL" id="LN853760">
    <property type="protein sequence ID" value="CRY96633.1"/>
    <property type="molecule type" value="Genomic_DNA"/>
</dbReference>
<sequence length="296" mass="33175">MRRIIAGVAFERADTPYAWDVRIHDLGHGHVEGVVLPRYAWAESEPLSPLARDDALRCGQGLAFLAGEWAPYEKSVVQQQADDLANRERATRRARTKVRRLCKVKGLTTLLTLTYRENMCDRQRMARDFDAFVKRVRRRMPGFEYVCAFETQKRGAWHAHIAVKRVQAFYVVGTTMVKSYDLLRSMWRGVVGNDNGNVDVSRNRNVQRSSAKLASYLSKYIGKTFNQAAKHVNSYSSSGRDLPEAVLERVDSASDAFGALFDLLAPEVQASEVFTSLIPGGGMYLCLSPPSVPVPS</sequence>
<name>A0A0H5Q412_9ZZZZ</name>
<feature type="domain" description="Replication-associated protein ORF2/G2P" evidence="1">
    <location>
        <begin position="110"/>
        <end position="224"/>
    </location>
</feature>